<organism evidence="3 7">
    <name type="scientific">Didymodactylos carnosus</name>
    <dbReference type="NCBI Taxonomy" id="1234261"/>
    <lineage>
        <taxon>Eukaryota</taxon>
        <taxon>Metazoa</taxon>
        <taxon>Spiralia</taxon>
        <taxon>Gnathifera</taxon>
        <taxon>Rotifera</taxon>
        <taxon>Eurotatoria</taxon>
        <taxon>Bdelloidea</taxon>
        <taxon>Philodinida</taxon>
        <taxon>Philodinidae</taxon>
        <taxon>Didymodactylos</taxon>
    </lineage>
</organism>
<evidence type="ECO:0000256" key="1">
    <source>
        <dbReference type="SAM" id="MobiDB-lite"/>
    </source>
</evidence>
<dbReference type="OrthoDB" id="10260794at2759"/>
<proteinExistence type="predicted"/>
<dbReference type="Pfam" id="PF04037">
    <property type="entry name" value="DUF382"/>
    <property type="match status" value="1"/>
</dbReference>
<dbReference type="PANTHER" id="PTHR12785:SF6">
    <property type="entry name" value="SPLICING FACTOR 3B SUBUNIT 2"/>
    <property type="match status" value="1"/>
</dbReference>
<accession>A0A813PF99</accession>
<dbReference type="Proteomes" id="UP000682733">
    <property type="component" value="Unassembled WGS sequence"/>
</dbReference>
<dbReference type="PANTHER" id="PTHR12785">
    <property type="entry name" value="SPLICING FACTOR 3B"/>
    <property type="match status" value="1"/>
</dbReference>
<dbReference type="EMBL" id="CAJNOQ010000075">
    <property type="protein sequence ID" value="CAF0752041.1"/>
    <property type="molecule type" value="Genomic_DNA"/>
</dbReference>
<feature type="compositionally biased region" description="Acidic residues" evidence="1">
    <location>
        <begin position="536"/>
        <end position="557"/>
    </location>
</feature>
<dbReference type="Proteomes" id="UP000681722">
    <property type="component" value="Unassembled WGS sequence"/>
</dbReference>
<feature type="compositionally biased region" description="Basic and acidic residues" evidence="1">
    <location>
        <begin position="215"/>
        <end position="247"/>
    </location>
</feature>
<feature type="domain" description="PSP proline-rich" evidence="2">
    <location>
        <begin position="423"/>
        <end position="481"/>
    </location>
</feature>
<comment type="caution">
    <text evidence="3">The sequence shown here is derived from an EMBL/GenBank/DDBJ whole genome shotgun (WGS) entry which is preliminary data.</text>
</comment>
<dbReference type="EMBL" id="CAJOBC010000075">
    <property type="protein sequence ID" value="CAF3531791.1"/>
    <property type="molecule type" value="Genomic_DNA"/>
</dbReference>
<evidence type="ECO:0000313" key="7">
    <source>
        <dbReference type="Proteomes" id="UP000663829"/>
    </source>
</evidence>
<dbReference type="Proteomes" id="UP000663829">
    <property type="component" value="Unassembled WGS sequence"/>
</dbReference>
<reference evidence="3" key="1">
    <citation type="submission" date="2021-02" db="EMBL/GenBank/DDBJ databases">
        <authorList>
            <person name="Nowell W R."/>
        </authorList>
    </citation>
    <scope>NUCLEOTIDE SEQUENCE</scope>
</reference>
<dbReference type="EMBL" id="CAJNOK010010722">
    <property type="protein sequence ID" value="CAF1123019.1"/>
    <property type="molecule type" value="Genomic_DNA"/>
</dbReference>
<dbReference type="EMBL" id="CAJOBA010018162">
    <property type="protein sequence ID" value="CAF3898607.1"/>
    <property type="molecule type" value="Genomic_DNA"/>
</dbReference>
<name>A0A813PF99_9BILA</name>
<evidence type="ECO:0000313" key="4">
    <source>
        <dbReference type="EMBL" id="CAF1123019.1"/>
    </source>
</evidence>
<feature type="compositionally biased region" description="Polar residues" evidence="1">
    <location>
        <begin position="595"/>
        <end position="606"/>
    </location>
</feature>
<feature type="compositionally biased region" description="Basic and acidic residues" evidence="1">
    <location>
        <begin position="159"/>
        <end position="184"/>
    </location>
</feature>
<dbReference type="AlphaFoldDB" id="A0A813PF99"/>
<feature type="compositionally biased region" description="Acidic residues" evidence="1">
    <location>
        <begin position="117"/>
        <end position="126"/>
    </location>
</feature>
<feature type="compositionally biased region" description="Pro residues" evidence="1">
    <location>
        <begin position="31"/>
        <end position="42"/>
    </location>
</feature>
<dbReference type="GO" id="GO:0005689">
    <property type="term" value="C:U12-type spliceosomal complex"/>
    <property type="evidence" value="ECO:0007669"/>
    <property type="project" value="TreeGrafter"/>
</dbReference>
<evidence type="ECO:0000313" key="6">
    <source>
        <dbReference type="EMBL" id="CAF3898607.1"/>
    </source>
</evidence>
<keyword evidence="7" id="KW-1185">Reference proteome</keyword>
<feature type="region of interest" description="Disordered" evidence="1">
    <location>
        <begin position="215"/>
        <end position="275"/>
    </location>
</feature>
<evidence type="ECO:0000313" key="3">
    <source>
        <dbReference type="EMBL" id="CAF0752041.1"/>
    </source>
</evidence>
<feature type="compositionally biased region" description="Basic residues" evidence="1">
    <location>
        <begin position="145"/>
        <end position="158"/>
    </location>
</feature>
<feature type="compositionally biased region" description="Polar residues" evidence="1">
    <location>
        <begin position="49"/>
        <end position="75"/>
    </location>
</feature>
<feature type="compositionally biased region" description="Low complexity" evidence="1">
    <location>
        <begin position="558"/>
        <end position="576"/>
    </location>
</feature>
<feature type="compositionally biased region" description="Polar residues" evidence="1">
    <location>
        <begin position="1"/>
        <end position="12"/>
    </location>
</feature>
<protein>
    <recommendedName>
        <fullName evidence="2">PSP proline-rich domain-containing protein</fullName>
    </recommendedName>
</protein>
<feature type="compositionally biased region" description="Basic and acidic residues" evidence="1">
    <location>
        <begin position="256"/>
        <end position="269"/>
    </location>
</feature>
<evidence type="ECO:0000259" key="2">
    <source>
        <dbReference type="SMART" id="SM00581"/>
    </source>
</evidence>
<dbReference type="Proteomes" id="UP000677228">
    <property type="component" value="Unassembled WGS sequence"/>
</dbReference>
<feature type="compositionally biased region" description="Basic and acidic residues" evidence="1">
    <location>
        <begin position="90"/>
        <end position="103"/>
    </location>
</feature>
<dbReference type="Pfam" id="PF04046">
    <property type="entry name" value="PSP"/>
    <property type="match status" value="1"/>
</dbReference>
<feature type="region of interest" description="Disordered" evidence="1">
    <location>
        <begin position="536"/>
        <end position="606"/>
    </location>
</feature>
<sequence>MPGTGQVQSGVAPSQLPPFDRSVPGRNLFPSHPPQTAPPPQPLMGVSPLMTSNTDMHQQRPPQQQMDNNSFGAKSSSHKDEVRLPGSLEKVLHFRDTLSHEQQLKSQQLQTNKSTENDEDESDEKDDAGYGSAVSTNKKKDDNKKRRRRRQKKKKQPKNKNDAGEEKPTSTTDEKETDGDEKIEIEYVQEELPIQKGDLYYTHFVKVFQNFKIDRSKFGNDPNSKEAKAKIKSENDKQVLPRDRTLIDQDEEDEEEQKKKALQADDTLQKKSKKQLKKETRLSVAQLKQLVSRPDVVEMYDVTARDPKLLVFLKATRNTVPVPRHWCAKRKYLQGKRGIEKPPFQLPEFIRRTGIMEMREALQEKEQNKTLKQKMREKVRPKLGKIDIDYQKLHDAFFRWQTKPRMSIHGDLYYEGKENETRLKDKKPGLLSEELRVALGIPVGPAAEKYPPPWLIAMQRYGPPPSYPNLKVPGLNAPIPENCQFGYHSGGWGKPPVDEHGRPLYGDVFGTNQYSYMRVNEEEYVDKSYWGELEVEETNEELASSSEEEGEGTEGETGETAGESGIPTSEGETSVASGGGGVSGFATPSEGFITPSGTASTVTQGVETPQQFEIRKSRFHQEMDGIDTPQTAYHVIPERAVPIAATSLLAPGKMYDFTAAKKVGMDSASGTSSRNDSGVDIALNPDDIDLSAQTIETRYRQELKDKELQKEDLSDMVADHVTKQNKVCCRFFS</sequence>
<gene>
    <name evidence="3" type="ORF">GPM918_LOCUS892</name>
    <name evidence="4" type="ORF">OVA965_LOCUS20274</name>
    <name evidence="5" type="ORF">SRO942_LOCUS892</name>
    <name evidence="6" type="ORF">TMI583_LOCUS20599</name>
</gene>
<evidence type="ECO:0000313" key="5">
    <source>
        <dbReference type="EMBL" id="CAF3531791.1"/>
    </source>
</evidence>
<dbReference type="InterPro" id="IPR007180">
    <property type="entry name" value="DUF382"/>
</dbReference>
<feature type="region of interest" description="Disordered" evidence="1">
    <location>
        <begin position="1"/>
        <end position="184"/>
    </location>
</feature>
<dbReference type="InterPro" id="IPR006568">
    <property type="entry name" value="PSP_pro-rich"/>
</dbReference>
<dbReference type="SMART" id="SM00581">
    <property type="entry name" value="PSP"/>
    <property type="match status" value="1"/>
</dbReference>
<dbReference type="InterPro" id="IPR052584">
    <property type="entry name" value="U2_snRNP_Complex_Component"/>
</dbReference>